<organism evidence="2">
    <name type="scientific">Tetraselmis sp. GSL018</name>
    <dbReference type="NCBI Taxonomy" id="582737"/>
    <lineage>
        <taxon>Eukaryota</taxon>
        <taxon>Viridiplantae</taxon>
        <taxon>Chlorophyta</taxon>
        <taxon>core chlorophytes</taxon>
        <taxon>Chlorodendrophyceae</taxon>
        <taxon>Chlorodendrales</taxon>
        <taxon>Chlorodendraceae</taxon>
        <taxon>Tetraselmis</taxon>
    </lineage>
</organism>
<feature type="compositionally biased region" description="Basic and acidic residues" evidence="1">
    <location>
        <begin position="71"/>
        <end position="82"/>
    </location>
</feature>
<accession>A0A061R9R2</accession>
<dbReference type="EMBL" id="GBEZ01019297">
    <property type="protein sequence ID" value="JAC67241.1"/>
    <property type="molecule type" value="Transcribed_RNA"/>
</dbReference>
<sequence length="100" mass="10735">MYSAVPVPPQKKISKRKRKERIIERKEGKGERGRKREGGKGEGGKGEGGKGEGGRRRGQRGNAAMATAGVRPREHGQGRADTEDPCTETAKGPQRLSGAQ</sequence>
<proteinExistence type="predicted"/>
<name>A0A061R9R2_9CHLO</name>
<protein>
    <submittedName>
        <fullName evidence="2">Uncharacterized protein</fullName>
    </submittedName>
</protein>
<feature type="compositionally biased region" description="Basic and acidic residues" evidence="1">
    <location>
        <begin position="21"/>
        <end position="55"/>
    </location>
</feature>
<evidence type="ECO:0000256" key="1">
    <source>
        <dbReference type="SAM" id="MobiDB-lite"/>
    </source>
</evidence>
<gene>
    <name evidence="2" type="ORF">TSPGSL018_11636</name>
</gene>
<evidence type="ECO:0000313" key="2">
    <source>
        <dbReference type="EMBL" id="JAC67241.1"/>
    </source>
</evidence>
<dbReference type="AlphaFoldDB" id="A0A061R9R2"/>
<reference evidence="2" key="1">
    <citation type="submission" date="2014-05" db="EMBL/GenBank/DDBJ databases">
        <title>The transcriptome of the halophilic microalga Tetraselmis sp. GSL018 isolated from the Great Salt Lake, Utah.</title>
        <authorList>
            <person name="Jinkerson R.E."/>
            <person name="D'Adamo S."/>
            <person name="Posewitz M.C."/>
        </authorList>
    </citation>
    <scope>NUCLEOTIDE SEQUENCE</scope>
    <source>
        <strain evidence="2">GSL018</strain>
    </source>
</reference>
<feature type="region of interest" description="Disordered" evidence="1">
    <location>
        <begin position="1"/>
        <end position="100"/>
    </location>
</feature>